<protein>
    <submittedName>
        <fullName evidence="1">Uncharacterized protein</fullName>
    </submittedName>
</protein>
<sequence>MPVFAPDDPTRLVAVVGLGFAEPREFTDEELAKYGEDARTVPTTG</sequence>
<reference evidence="1" key="1">
    <citation type="submission" date="2024-05" db="EMBL/GenBank/DDBJ databases">
        <title>30 novel species of actinomycetes from the DSMZ collection.</title>
        <authorList>
            <person name="Nouioui I."/>
        </authorList>
    </citation>
    <scope>NUCLEOTIDE SEQUENCE</scope>
    <source>
        <strain evidence="1">DSM 3412</strain>
    </source>
</reference>
<dbReference type="RefSeq" id="WP_157856742.1">
    <property type="nucleotide sequence ID" value="NZ_JAVRFJ010000044.1"/>
</dbReference>
<evidence type="ECO:0000313" key="2">
    <source>
        <dbReference type="Proteomes" id="UP001180737"/>
    </source>
</evidence>
<dbReference type="Proteomes" id="UP001180737">
    <property type="component" value="Unassembled WGS sequence"/>
</dbReference>
<accession>A0ABU2Z8J5</accession>
<name>A0ABU2Z8J5_9ACTN</name>
<gene>
    <name evidence="1" type="ORF">RM704_36595</name>
</gene>
<comment type="caution">
    <text evidence="1">The sequence shown here is derived from an EMBL/GenBank/DDBJ whole genome shotgun (WGS) entry which is preliminary data.</text>
</comment>
<keyword evidence="2" id="KW-1185">Reference proteome</keyword>
<dbReference type="EMBL" id="JAVRFJ010000044">
    <property type="protein sequence ID" value="MDT0572919.1"/>
    <property type="molecule type" value="Genomic_DNA"/>
</dbReference>
<evidence type="ECO:0000313" key="1">
    <source>
        <dbReference type="EMBL" id="MDT0572919.1"/>
    </source>
</evidence>
<organism evidence="1 2">
    <name type="scientific">Streptomyces gottesmaniae</name>
    <dbReference type="NCBI Taxonomy" id="3075518"/>
    <lineage>
        <taxon>Bacteria</taxon>
        <taxon>Bacillati</taxon>
        <taxon>Actinomycetota</taxon>
        <taxon>Actinomycetes</taxon>
        <taxon>Kitasatosporales</taxon>
        <taxon>Streptomycetaceae</taxon>
        <taxon>Streptomyces</taxon>
    </lineage>
</organism>
<proteinExistence type="predicted"/>